<gene>
    <name evidence="2" type="ORF">ADS77_21160</name>
</gene>
<feature type="transmembrane region" description="Helical" evidence="1">
    <location>
        <begin position="12"/>
        <end position="40"/>
    </location>
</feature>
<proteinExistence type="predicted"/>
<comment type="caution">
    <text evidence="2">The sequence shown here is derived from an EMBL/GenBank/DDBJ whole genome shotgun (WGS) entry which is preliminary data.</text>
</comment>
<evidence type="ECO:0000313" key="3">
    <source>
        <dbReference type="Proteomes" id="UP000037848"/>
    </source>
</evidence>
<dbReference type="Proteomes" id="UP000037848">
    <property type="component" value="Unassembled WGS sequence"/>
</dbReference>
<keyword evidence="1" id="KW-0812">Transmembrane</keyword>
<dbReference type="EMBL" id="LHPH01000066">
    <property type="protein sequence ID" value="KPH56616.1"/>
    <property type="molecule type" value="Genomic_DNA"/>
</dbReference>
<feature type="transmembrane region" description="Helical" evidence="1">
    <location>
        <begin position="70"/>
        <end position="91"/>
    </location>
</feature>
<protein>
    <submittedName>
        <fullName evidence="2">Uncharacterized protein</fullName>
    </submittedName>
</protein>
<dbReference type="OrthoDB" id="6401962at2"/>
<evidence type="ECO:0000256" key="1">
    <source>
        <dbReference type="SAM" id="Phobius"/>
    </source>
</evidence>
<evidence type="ECO:0000313" key="2">
    <source>
        <dbReference type="EMBL" id="KPH56616.1"/>
    </source>
</evidence>
<keyword evidence="1" id="KW-1133">Transmembrane helix</keyword>
<dbReference type="RefSeq" id="WP_054456214.1">
    <property type="nucleotide sequence ID" value="NZ_LHPH01000066.1"/>
</dbReference>
<organism evidence="2 3">
    <name type="scientific">Pseudoalteromonas porphyrae</name>
    <dbReference type="NCBI Taxonomy" id="187330"/>
    <lineage>
        <taxon>Bacteria</taxon>
        <taxon>Pseudomonadati</taxon>
        <taxon>Pseudomonadota</taxon>
        <taxon>Gammaproteobacteria</taxon>
        <taxon>Alteromonadales</taxon>
        <taxon>Pseudoalteromonadaceae</taxon>
        <taxon>Pseudoalteromonas</taxon>
    </lineage>
</organism>
<keyword evidence="1" id="KW-0472">Membrane</keyword>
<accession>A0A0N1MRU1</accession>
<keyword evidence="3" id="KW-1185">Reference proteome</keyword>
<sequence>MNFRAFSIKRFLVISLIFNLPPLLAITKIGLLFLPLLFWINIPVLWTGVAKAMGEAHFKIEEFGALPQSVTAYVVVVSFWLLLAGLITVVTSKTKPE</sequence>
<dbReference type="AlphaFoldDB" id="A0A0N1MRU1"/>
<dbReference type="PATRIC" id="fig|187330.3.peg.4021"/>
<reference evidence="2 3" key="1">
    <citation type="submission" date="2015-08" db="EMBL/GenBank/DDBJ databases">
        <title>Draft Genome Sequence of Pseudoalteromonas porphyrae UCD-SED14.</title>
        <authorList>
            <person name="Coil D.A."/>
            <person name="Jospin G."/>
            <person name="Lee R.D."/>
            <person name="Eisen J.A."/>
        </authorList>
    </citation>
    <scope>NUCLEOTIDE SEQUENCE [LARGE SCALE GENOMIC DNA]</scope>
    <source>
        <strain evidence="2 3">UCD-SED14</strain>
    </source>
</reference>
<name>A0A0N1MRU1_9GAMM</name>